<name>A0AAD3S3N7_NEPGR</name>
<evidence type="ECO:0000313" key="1">
    <source>
        <dbReference type="EMBL" id="GMH03680.1"/>
    </source>
</evidence>
<accession>A0AAD3S3N7</accession>
<proteinExistence type="predicted"/>
<dbReference type="EMBL" id="BSYO01000004">
    <property type="protein sequence ID" value="GMH03680.1"/>
    <property type="molecule type" value="Genomic_DNA"/>
</dbReference>
<organism evidence="1 2">
    <name type="scientific">Nepenthes gracilis</name>
    <name type="common">Slender pitcher plant</name>
    <dbReference type="NCBI Taxonomy" id="150966"/>
    <lineage>
        <taxon>Eukaryota</taxon>
        <taxon>Viridiplantae</taxon>
        <taxon>Streptophyta</taxon>
        <taxon>Embryophyta</taxon>
        <taxon>Tracheophyta</taxon>
        <taxon>Spermatophyta</taxon>
        <taxon>Magnoliopsida</taxon>
        <taxon>eudicotyledons</taxon>
        <taxon>Gunneridae</taxon>
        <taxon>Pentapetalae</taxon>
        <taxon>Caryophyllales</taxon>
        <taxon>Nepenthaceae</taxon>
        <taxon>Nepenthes</taxon>
    </lineage>
</organism>
<protein>
    <submittedName>
        <fullName evidence="1">Uncharacterized protein</fullName>
    </submittedName>
</protein>
<sequence length="66" mass="7681">MWAAANEALAQKPHSRWLVLLLFRWGKEKGVSERDEKDPHTVCSLQSAEFSPTEEPLCRLWFPIRS</sequence>
<evidence type="ECO:0000313" key="2">
    <source>
        <dbReference type="Proteomes" id="UP001279734"/>
    </source>
</evidence>
<comment type="caution">
    <text evidence="1">The sequence shown here is derived from an EMBL/GenBank/DDBJ whole genome shotgun (WGS) entry which is preliminary data.</text>
</comment>
<reference evidence="1" key="1">
    <citation type="submission" date="2023-05" db="EMBL/GenBank/DDBJ databases">
        <title>Nepenthes gracilis genome sequencing.</title>
        <authorList>
            <person name="Fukushima K."/>
        </authorList>
    </citation>
    <scope>NUCLEOTIDE SEQUENCE</scope>
    <source>
        <strain evidence="1">SING2019-196</strain>
    </source>
</reference>
<dbReference type="AlphaFoldDB" id="A0AAD3S3N7"/>
<dbReference type="Proteomes" id="UP001279734">
    <property type="component" value="Unassembled WGS sequence"/>
</dbReference>
<gene>
    <name evidence="1" type="ORF">Nepgr_005519</name>
</gene>
<keyword evidence="2" id="KW-1185">Reference proteome</keyword>